<dbReference type="SUPFAM" id="SSF54695">
    <property type="entry name" value="POZ domain"/>
    <property type="match status" value="1"/>
</dbReference>
<dbReference type="HOGENOM" id="CLU_047592_2_1_1"/>
<accession>A0A0C3EMK5</accession>
<gene>
    <name evidence="2" type="ORF">PILCRDRAFT_719130</name>
</gene>
<dbReference type="Pfam" id="PF00651">
    <property type="entry name" value="BTB"/>
    <property type="match status" value="1"/>
</dbReference>
<dbReference type="AlphaFoldDB" id="A0A0C3EMK5"/>
<dbReference type="STRING" id="765440.A0A0C3EMK5"/>
<protein>
    <recommendedName>
        <fullName evidence="1">BTB domain-containing protein</fullName>
    </recommendedName>
</protein>
<dbReference type="InterPro" id="IPR000210">
    <property type="entry name" value="BTB/POZ_dom"/>
</dbReference>
<proteinExistence type="predicted"/>
<dbReference type="Gene3D" id="3.30.710.10">
    <property type="entry name" value="Potassium Channel Kv1.1, Chain A"/>
    <property type="match status" value="1"/>
</dbReference>
<keyword evidence="3" id="KW-1185">Reference proteome</keyword>
<sequence>MVYMGSDLTVLLTPSDQFTGAAGFLLKTPNTVDFHSQPTSYLVLSMTQAKLKRKDLYYFDLVVFQVEDTLFKVPKNHFATSSVFATIFTLPPGENDVEGTEDKPFVLHGISEVDFESLLKLMYPPPLTDVKLTQQEWISVLKLCTMWEFTDIRKRAIQELSKKGMGTMEKIKCGKTYEVKEWVLAGYVELLERTETITKEEAERLGWKTAAKLLLLREQYLSTIASQYLALIGEECDRCAANTSYRRNNFSRGYETCAPEVRTLPDRNQHDFKTAVQKEFGTGL</sequence>
<dbReference type="EMBL" id="KN833073">
    <property type="protein sequence ID" value="KIM73820.1"/>
    <property type="molecule type" value="Genomic_DNA"/>
</dbReference>
<feature type="domain" description="BTB" evidence="1">
    <location>
        <begin position="62"/>
        <end position="162"/>
    </location>
</feature>
<dbReference type="Proteomes" id="UP000054166">
    <property type="component" value="Unassembled WGS sequence"/>
</dbReference>
<evidence type="ECO:0000259" key="1">
    <source>
        <dbReference type="Pfam" id="PF00651"/>
    </source>
</evidence>
<evidence type="ECO:0000313" key="3">
    <source>
        <dbReference type="Proteomes" id="UP000054166"/>
    </source>
</evidence>
<reference evidence="2 3" key="1">
    <citation type="submission" date="2014-04" db="EMBL/GenBank/DDBJ databases">
        <authorList>
            <consortium name="DOE Joint Genome Institute"/>
            <person name="Kuo A."/>
            <person name="Tarkka M."/>
            <person name="Buscot F."/>
            <person name="Kohler A."/>
            <person name="Nagy L.G."/>
            <person name="Floudas D."/>
            <person name="Copeland A."/>
            <person name="Barry K.W."/>
            <person name="Cichocki N."/>
            <person name="Veneault-Fourrey C."/>
            <person name="LaButti K."/>
            <person name="Lindquist E.A."/>
            <person name="Lipzen A."/>
            <person name="Lundell T."/>
            <person name="Morin E."/>
            <person name="Murat C."/>
            <person name="Sun H."/>
            <person name="Tunlid A."/>
            <person name="Henrissat B."/>
            <person name="Grigoriev I.V."/>
            <person name="Hibbett D.S."/>
            <person name="Martin F."/>
            <person name="Nordberg H.P."/>
            <person name="Cantor M.N."/>
            <person name="Hua S.X."/>
        </authorList>
    </citation>
    <scope>NUCLEOTIDE SEQUENCE [LARGE SCALE GENOMIC DNA]</scope>
    <source>
        <strain evidence="2 3">F 1598</strain>
    </source>
</reference>
<name>A0A0C3EMK5_PILCF</name>
<dbReference type="InParanoid" id="A0A0C3EMK5"/>
<dbReference type="InterPro" id="IPR011333">
    <property type="entry name" value="SKP1/BTB/POZ_sf"/>
</dbReference>
<reference evidence="3" key="2">
    <citation type="submission" date="2015-01" db="EMBL/GenBank/DDBJ databases">
        <title>Evolutionary Origins and Diversification of the Mycorrhizal Mutualists.</title>
        <authorList>
            <consortium name="DOE Joint Genome Institute"/>
            <consortium name="Mycorrhizal Genomics Consortium"/>
            <person name="Kohler A."/>
            <person name="Kuo A."/>
            <person name="Nagy L.G."/>
            <person name="Floudas D."/>
            <person name="Copeland A."/>
            <person name="Barry K.W."/>
            <person name="Cichocki N."/>
            <person name="Veneault-Fourrey C."/>
            <person name="LaButti K."/>
            <person name="Lindquist E.A."/>
            <person name="Lipzen A."/>
            <person name="Lundell T."/>
            <person name="Morin E."/>
            <person name="Murat C."/>
            <person name="Riley R."/>
            <person name="Ohm R."/>
            <person name="Sun H."/>
            <person name="Tunlid A."/>
            <person name="Henrissat B."/>
            <person name="Grigoriev I.V."/>
            <person name="Hibbett D.S."/>
            <person name="Martin F."/>
        </authorList>
    </citation>
    <scope>NUCLEOTIDE SEQUENCE [LARGE SCALE GENOMIC DNA]</scope>
    <source>
        <strain evidence="3">F 1598</strain>
    </source>
</reference>
<evidence type="ECO:0000313" key="2">
    <source>
        <dbReference type="EMBL" id="KIM73820.1"/>
    </source>
</evidence>
<organism evidence="2 3">
    <name type="scientific">Piloderma croceum (strain F 1598)</name>
    <dbReference type="NCBI Taxonomy" id="765440"/>
    <lineage>
        <taxon>Eukaryota</taxon>
        <taxon>Fungi</taxon>
        <taxon>Dikarya</taxon>
        <taxon>Basidiomycota</taxon>
        <taxon>Agaricomycotina</taxon>
        <taxon>Agaricomycetes</taxon>
        <taxon>Agaricomycetidae</taxon>
        <taxon>Atheliales</taxon>
        <taxon>Atheliaceae</taxon>
        <taxon>Piloderma</taxon>
    </lineage>
</organism>
<dbReference type="OrthoDB" id="2593747at2759"/>